<gene>
    <name evidence="1" type="ORF">FN846DRAFT_586915</name>
</gene>
<accession>A0A5J5F1Q2</accession>
<reference evidence="1 2" key="1">
    <citation type="submission" date="2019-09" db="EMBL/GenBank/DDBJ databases">
        <title>Draft genome of the ectomycorrhizal ascomycete Sphaerosporella brunnea.</title>
        <authorList>
            <consortium name="DOE Joint Genome Institute"/>
            <person name="Benucci G.M."/>
            <person name="Marozzi G."/>
            <person name="Antonielli L."/>
            <person name="Sanchez S."/>
            <person name="Marco P."/>
            <person name="Wang X."/>
            <person name="Falini L.B."/>
            <person name="Barry K."/>
            <person name="Haridas S."/>
            <person name="Lipzen A."/>
            <person name="Labutti K."/>
            <person name="Grigoriev I.V."/>
            <person name="Murat C."/>
            <person name="Martin F."/>
            <person name="Albertini E."/>
            <person name="Donnini D."/>
            <person name="Bonito G."/>
        </authorList>
    </citation>
    <scope>NUCLEOTIDE SEQUENCE [LARGE SCALE GENOMIC DNA]</scope>
    <source>
        <strain evidence="1 2">Sb_GMNB300</strain>
    </source>
</reference>
<sequence>MATAAAGEGVSYHIQVNEIMKSGVRRQQTLENRPQRHLNANDDIRTVVRQDIKCALAVKGAVRATTMNQQSSRTSIVYWRLTIPVCGCHQNGGKSHSGGAQRGSGSNWSASSLAAPAGLYRDQPMYPHPPVRLMSANSERICARSGERVSRWACRAYSAASSSLAGHSVRVHVFRTCKHC</sequence>
<name>A0A5J5F1Q2_9PEZI</name>
<dbReference type="InParanoid" id="A0A5J5F1Q2"/>
<dbReference type="AlphaFoldDB" id="A0A5J5F1Q2"/>
<dbReference type="Proteomes" id="UP000326924">
    <property type="component" value="Unassembled WGS sequence"/>
</dbReference>
<protein>
    <submittedName>
        <fullName evidence="1">Uncharacterized protein</fullName>
    </submittedName>
</protein>
<evidence type="ECO:0000313" key="1">
    <source>
        <dbReference type="EMBL" id="KAA8909845.1"/>
    </source>
</evidence>
<dbReference type="EMBL" id="VXIS01000053">
    <property type="protein sequence ID" value="KAA8909845.1"/>
    <property type="molecule type" value="Genomic_DNA"/>
</dbReference>
<keyword evidence="2" id="KW-1185">Reference proteome</keyword>
<comment type="caution">
    <text evidence="1">The sequence shown here is derived from an EMBL/GenBank/DDBJ whole genome shotgun (WGS) entry which is preliminary data.</text>
</comment>
<evidence type="ECO:0000313" key="2">
    <source>
        <dbReference type="Proteomes" id="UP000326924"/>
    </source>
</evidence>
<proteinExistence type="predicted"/>
<organism evidence="1 2">
    <name type="scientific">Sphaerosporella brunnea</name>
    <dbReference type="NCBI Taxonomy" id="1250544"/>
    <lineage>
        <taxon>Eukaryota</taxon>
        <taxon>Fungi</taxon>
        <taxon>Dikarya</taxon>
        <taxon>Ascomycota</taxon>
        <taxon>Pezizomycotina</taxon>
        <taxon>Pezizomycetes</taxon>
        <taxon>Pezizales</taxon>
        <taxon>Pyronemataceae</taxon>
        <taxon>Sphaerosporella</taxon>
    </lineage>
</organism>